<accession>E3LB12</accession>
<dbReference type="GO" id="GO:0008270">
    <property type="term" value="F:zinc ion binding"/>
    <property type="evidence" value="ECO:0007669"/>
    <property type="project" value="InterPro"/>
</dbReference>
<organism evidence="5 6">
    <name type="scientific">Puccinia graminis f. sp. tritici (strain CRL 75-36-700-3 / race SCCL)</name>
    <name type="common">Black stem rust fungus</name>
    <dbReference type="NCBI Taxonomy" id="418459"/>
    <lineage>
        <taxon>Eukaryota</taxon>
        <taxon>Fungi</taxon>
        <taxon>Dikarya</taxon>
        <taxon>Basidiomycota</taxon>
        <taxon>Pucciniomycotina</taxon>
        <taxon>Pucciniomycetes</taxon>
        <taxon>Pucciniales</taxon>
        <taxon>Pucciniaceae</taxon>
        <taxon>Puccinia</taxon>
    </lineage>
</organism>
<dbReference type="PROSITE" id="PS00463">
    <property type="entry name" value="ZN2_CY6_FUNGAL_1"/>
    <property type="match status" value="2"/>
</dbReference>
<dbReference type="InterPro" id="IPR007219">
    <property type="entry name" value="XnlR_reg_dom"/>
</dbReference>
<protein>
    <recommendedName>
        <fullName evidence="4">Zn(2)-C6 fungal-type domain-containing protein</fullName>
    </recommendedName>
</protein>
<dbReference type="GO" id="GO:0006351">
    <property type="term" value="P:DNA-templated transcription"/>
    <property type="evidence" value="ECO:0007669"/>
    <property type="project" value="InterPro"/>
</dbReference>
<dbReference type="VEuPathDB" id="FungiDB:PGTG_19721"/>
<evidence type="ECO:0000313" key="6">
    <source>
        <dbReference type="Proteomes" id="UP000008783"/>
    </source>
</evidence>
<dbReference type="SMART" id="SM00066">
    <property type="entry name" value="GAL4"/>
    <property type="match status" value="2"/>
</dbReference>
<dbReference type="RefSeq" id="XP_003338156.2">
    <property type="nucleotide sequence ID" value="XM_003338108.2"/>
</dbReference>
<evidence type="ECO:0000256" key="2">
    <source>
        <dbReference type="ARBA" id="ARBA00023242"/>
    </source>
</evidence>
<dbReference type="PROSITE" id="PS50048">
    <property type="entry name" value="ZN2_CY6_FUNGAL_2"/>
    <property type="match status" value="2"/>
</dbReference>
<dbReference type="EMBL" id="DS178406">
    <property type="protein sequence ID" value="EFP93737.2"/>
    <property type="molecule type" value="Genomic_DNA"/>
</dbReference>
<reference evidence="6" key="2">
    <citation type="journal article" date="2011" name="Proc. Natl. Acad. Sci. U.S.A.">
        <title>Obligate biotrophy features unraveled by the genomic analysis of rust fungi.</title>
        <authorList>
            <person name="Duplessis S."/>
            <person name="Cuomo C.A."/>
            <person name="Lin Y.-C."/>
            <person name="Aerts A."/>
            <person name="Tisserant E."/>
            <person name="Veneault-Fourrey C."/>
            <person name="Joly D.L."/>
            <person name="Hacquard S."/>
            <person name="Amselem J."/>
            <person name="Cantarel B.L."/>
            <person name="Chiu R."/>
            <person name="Coutinho P.M."/>
            <person name="Feau N."/>
            <person name="Field M."/>
            <person name="Frey P."/>
            <person name="Gelhaye E."/>
            <person name="Goldberg J."/>
            <person name="Grabherr M.G."/>
            <person name="Kodira C.D."/>
            <person name="Kohler A."/>
            <person name="Kuees U."/>
            <person name="Lindquist E.A."/>
            <person name="Lucas S.M."/>
            <person name="Mago R."/>
            <person name="Mauceli E."/>
            <person name="Morin E."/>
            <person name="Murat C."/>
            <person name="Pangilinan J.L."/>
            <person name="Park R."/>
            <person name="Pearson M."/>
            <person name="Quesneville H."/>
            <person name="Rouhier N."/>
            <person name="Sakthikumar S."/>
            <person name="Salamov A.A."/>
            <person name="Schmutz J."/>
            <person name="Selles B."/>
            <person name="Shapiro H."/>
            <person name="Tanguay P."/>
            <person name="Tuskan G.A."/>
            <person name="Henrissat B."/>
            <person name="Van de Peer Y."/>
            <person name="Rouze P."/>
            <person name="Ellis J.G."/>
            <person name="Dodds P.N."/>
            <person name="Schein J.E."/>
            <person name="Zhong S."/>
            <person name="Hamelin R.C."/>
            <person name="Grigoriev I.V."/>
            <person name="Szabo L.J."/>
            <person name="Martin F."/>
        </authorList>
    </citation>
    <scope>NUCLEOTIDE SEQUENCE [LARGE SCALE GENOMIC DNA]</scope>
    <source>
        <strain evidence="6">CRL 75-36-700-3 / race SCCL</strain>
    </source>
</reference>
<evidence type="ECO:0000259" key="4">
    <source>
        <dbReference type="PROSITE" id="PS50048"/>
    </source>
</evidence>
<dbReference type="CDD" id="cd00067">
    <property type="entry name" value="GAL4"/>
    <property type="match status" value="2"/>
</dbReference>
<dbReference type="SUPFAM" id="SSF57701">
    <property type="entry name" value="Zn2/Cys6 DNA-binding domain"/>
    <property type="match status" value="2"/>
</dbReference>
<proteinExistence type="predicted"/>
<dbReference type="KEGG" id="pgr:PGTG_19721"/>
<dbReference type="InterPro" id="IPR036864">
    <property type="entry name" value="Zn2-C6_fun-type_DNA-bd_sf"/>
</dbReference>
<sequence length="1036" mass="116521">MEAVKPDPGIKPKRRRYRIPRSCDKCRISKVKCVLENDRCNNCVRLGVTCTFANPGSLKERPPTHKDVEQLKAHVRSLERLLHAVDPSLDLNNLPDPDRLVASSKAVPQRSLRPLAGSSSQPELHTVESNAQDCFDSQLSTVLSAIQGLQIEAEPAVTHIHWTQSDKTQPMSRFVGALIAPDQYIGPNSVFSVAEAAAFGVPKMPPWDYGTQGPVDEYLRLRHKEYLSSAKRFYPEPDLEQALITIYFEKFHPSVPVIHPTTFRDLHISGLAQTNPTFRALCLLMFAIASRWSTDPRVQLDLAGISLGAHDLPISWIFAERGLLLAQEKKKVPGPPVSGMPIYKIVATILLENFSDLQTNRTSQVEQKIKPAIVFESTHAAGESQMNAITPEPESAPKRRRYRIPRSCDRCRTSKVKCVVENDRCINCVRIGVKCTFANPGSLKERPPTIKEAEQLEAHIRSLERLLHAVDPTLDLNNLPDPDTLVPNSQDASQLPSLFHATPAFQPEHHAAQTAPEERHESQLSAVLSGMHGLNITARPAVTNMHWTQSDKTQPMSKFLGLVVSPDQYIGPNSGLSMADPSSLGIPKLPVWDFETLGPVDQYLRLRHDRYVSSATCFYPEPDLEEALLTIYFERFHPFVPVIHPTMFCGLHRSGLAQSNPTFRALCLLMFSIASGWSSDPRVRLDLAGRHQLAPEFVGVRFTHAGLMCLFQPGYDRATLFHLQAFVLLTIVSLGAHQLPITWILVERGLLHAQECGAHREVHHLWNADPLQDYLRRQAFFQLYEMAYRTSYSLGRAPLVEYDDFDLQPTHVQRGDPLGIFTNPYSRISPAVHQAHVAFDQVRASLLELGSLKYMMRLLFKMQADSKAPAGTESMKTLKALVDQLDLSARKWFDKVPPIFKRVDLNAPAEILIFSVLVIVHYSQFQMLIHQTLFHYQDNELPAATQPTRDMNPHIDRFVEFSMLSIQAMDALRLRGLLTKAFHWLPFEIMFAVILLVCATRKQKESIGPLELKVRRDNILLVIAILDELASSNIGP</sequence>
<feature type="domain" description="Zn(2)-C6 fungal-type" evidence="4">
    <location>
        <begin position="22"/>
        <end position="52"/>
    </location>
</feature>
<keyword evidence="6" id="KW-1185">Reference proteome</keyword>
<reference key="1">
    <citation type="submission" date="2007-01" db="EMBL/GenBank/DDBJ databases">
        <title>The Genome Sequence of Puccinia graminis f. sp. tritici Strain CRL 75-36-700-3.</title>
        <authorList>
            <consortium name="The Broad Institute Genome Sequencing Platform"/>
            <person name="Birren B."/>
            <person name="Lander E."/>
            <person name="Galagan J."/>
            <person name="Nusbaum C."/>
            <person name="Devon K."/>
            <person name="Cuomo C."/>
            <person name="Jaffe D."/>
            <person name="Butler J."/>
            <person name="Alvarez P."/>
            <person name="Gnerre S."/>
            <person name="Grabherr M."/>
            <person name="Mauceli E."/>
            <person name="Brockman W."/>
            <person name="Young S."/>
            <person name="LaButti K."/>
            <person name="Sykes S."/>
            <person name="DeCaprio D."/>
            <person name="Crawford M."/>
            <person name="Koehrsen M."/>
            <person name="Engels R."/>
            <person name="Montgomery P."/>
            <person name="Pearson M."/>
            <person name="Howarth C."/>
            <person name="Larson L."/>
            <person name="White J."/>
            <person name="Zeng Q."/>
            <person name="Kodira C."/>
            <person name="Yandava C."/>
            <person name="Alvarado L."/>
            <person name="O'Leary S."/>
            <person name="Szabo L."/>
            <person name="Dean R."/>
            <person name="Schein J."/>
        </authorList>
    </citation>
    <scope>NUCLEOTIDE SEQUENCE</scope>
    <source>
        <strain>CRL 75-36-700-3</strain>
    </source>
</reference>
<evidence type="ECO:0000256" key="3">
    <source>
        <dbReference type="SAM" id="MobiDB-lite"/>
    </source>
</evidence>
<dbReference type="STRING" id="418459.E3LB12"/>
<dbReference type="HOGENOM" id="CLU_293398_0_0_1"/>
<dbReference type="GO" id="GO:0045944">
    <property type="term" value="P:positive regulation of transcription by RNA polymerase II"/>
    <property type="evidence" value="ECO:0000318"/>
    <property type="project" value="GO_Central"/>
</dbReference>
<dbReference type="InParanoid" id="E3LB12"/>
<dbReference type="CDD" id="cd12148">
    <property type="entry name" value="fungal_TF_MHR"/>
    <property type="match status" value="2"/>
</dbReference>
<dbReference type="Gene3D" id="4.10.240.10">
    <property type="entry name" value="Zn(2)-C6 fungal-type DNA-binding domain"/>
    <property type="match status" value="2"/>
</dbReference>
<evidence type="ECO:0000313" key="5">
    <source>
        <dbReference type="EMBL" id="EFP93737.2"/>
    </source>
</evidence>
<dbReference type="GeneID" id="10535107"/>
<name>E3LB12_PUCGT</name>
<dbReference type="AlphaFoldDB" id="E3LB12"/>
<gene>
    <name evidence="5" type="ORF">PGTG_19721</name>
</gene>
<evidence type="ECO:0000256" key="1">
    <source>
        <dbReference type="ARBA" id="ARBA00022723"/>
    </source>
</evidence>
<dbReference type="InterPro" id="IPR050987">
    <property type="entry name" value="AtrR-like"/>
</dbReference>
<dbReference type="Pfam" id="PF04082">
    <property type="entry name" value="Fungal_trans"/>
    <property type="match status" value="1"/>
</dbReference>
<keyword evidence="1" id="KW-0479">Metal-binding</keyword>
<keyword evidence="2" id="KW-0539">Nucleus</keyword>
<dbReference type="InterPro" id="IPR001138">
    <property type="entry name" value="Zn2Cys6_DnaBD"/>
</dbReference>
<dbReference type="FunCoup" id="E3LB12">
    <property type="interactions" value="10"/>
</dbReference>
<dbReference type="Proteomes" id="UP000008783">
    <property type="component" value="Unassembled WGS sequence"/>
</dbReference>
<dbReference type="GO" id="GO:0005634">
    <property type="term" value="C:nucleus"/>
    <property type="evidence" value="ECO:0000318"/>
    <property type="project" value="GO_Central"/>
</dbReference>
<dbReference type="GO" id="GO:0043565">
    <property type="term" value="F:sequence-specific DNA binding"/>
    <property type="evidence" value="ECO:0000318"/>
    <property type="project" value="GO_Central"/>
</dbReference>
<dbReference type="OrthoDB" id="4456959at2759"/>
<dbReference type="Pfam" id="PF00172">
    <property type="entry name" value="Zn_clus"/>
    <property type="match status" value="2"/>
</dbReference>
<dbReference type="GO" id="GO:0000981">
    <property type="term" value="F:DNA-binding transcription factor activity, RNA polymerase II-specific"/>
    <property type="evidence" value="ECO:0000318"/>
    <property type="project" value="GO_Central"/>
</dbReference>
<feature type="domain" description="Zn(2)-C6 fungal-type" evidence="4">
    <location>
        <begin position="407"/>
        <end position="437"/>
    </location>
</feature>
<dbReference type="PANTHER" id="PTHR46910">
    <property type="entry name" value="TRANSCRIPTION FACTOR PDR1"/>
    <property type="match status" value="1"/>
</dbReference>
<feature type="region of interest" description="Disordered" evidence="3">
    <location>
        <begin position="104"/>
        <end position="123"/>
    </location>
</feature>
<dbReference type="PANTHER" id="PTHR46910:SF1">
    <property type="entry name" value="MISCELLANEOUS ZN(II)2CYS6 TRANSCRIPTION FACTOR (EUROFUNG)-RELATED"/>
    <property type="match status" value="1"/>
</dbReference>